<name>A0A0E9LWQ0_9BACT</name>
<dbReference type="InterPro" id="IPR029044">
    <property type="entry name" value="Nucleotide-diphossugar_trans"/>
</dbReference>
<dbReference type="SUPFAM" id="SSF53448">
    <property type="entry name" value="Nucleotide-diphospho-sugar transferases"/>
    <property type="match status" value="1"/>
</dbReference>
<comment type="caution">
    <text evidence="2">The sequence shown here is derived from an EMBL/GenBank/DDBJ whole genome shotgun (WGS) entry which is preliminary data.</text>
</comment>
<dbReference type="Gene3D" id="3.90.550.10">
    <property type="entry name" value="Spore Coat Polysaccharide Biosynthesis Protein SpsA, Chain A"/>
    <property type="match status" value="1"/>
</dbReference>
<dbReference type="InterPro" id="IPR001173">
    <property type="entry name" value="Glyco_trans_2-like"/>
</dbReference>
<keyword evidence="3" id="KW-1185">Reference proteome</keyword>
<accession>A0A0E9LWQ0</accession>
<dbReference type="EMBL" id="BAZW01000012">
    <property type="protein sequence ID" value="GAO29733.1"/>
    <property type="molecule type" value="Genomic_DNA"/>
</dbReference>
<dbReference type="Pfam" id="PF00535">
    <property type="entry name" value="Glycos_transf_2"/>
    <property type="match status" value="1"/>
</dbReference>
<evidence type="ECO:0000259" key="1">
    <source>
        <dbReference type="Pfam" id="PF00535"/>
    </source>
</evidence>
<dbReference type="AlphaFoldDB" id="A0A0E9LWQ0"/>
<evidence type="ECO:0000313" key="3">
    <source>
        <dbReference type="Proteomes" id="UP000032900"/>
    </source>
</evidence>
<dbReference type="STRING" id="1236989.JCM15548_11953"/>
<dbReference type="OrthoDB" id="9785375at2"/>
<protein>
    <submittedName>
        <fullName evidence="2">Hemolytic protein hlpA</fullName>
    </submittedName>
</protein>
<proteinExistence type="predicted"/>
<dbReference type="RefSeq" id="WP_062124189.1">
    <property type="nucleotide sequence ID" value="NZ_BAZW01000012.1"/>
</dbReference>
<gene>
    <name evidence="2" type="ORF">JCM15548_11953</name>
</gene>
<sequence>MYYPVVLFCYNRPDHVQKTLSALSANEGALDTPLIVFSDGPATTRDVALVKSVRRLLSIVQGFKSVRIVCSEGNKGLSASVIDGVSEVLSTFDACLVLEDDLETAPYFLKFMNEALWQYKNDGHIFSVSGYCPPIAIPKDYSLDSFLFPRINSWGWGTWRDRWEKVDWSVADFQPFISNKAMREQLAEQGADLPVMLLKQQQGKIASWAVRFNQACFNLGMTNVYPVQSLVSNRGADGSGTHMKHSGKYAVALCHKYLSSKRRAIVPS</sequence>
<evidence type="ECO:0000313" key="2">
    <source>
        <dbReference type="EMBL" id="GAO29733.1"/>
    </source>
</evidence>
<organism evidence="2 3">
    <name type="scientific">Geofilum rubicundum JCM 15548</name>
    <dbReference type="NCBI Taxonomy" id="1236989"/>
    <lineage>
        <taxon>Bacteria</taxon>
        <taxon>Pseudomonadati</taxon>
        <taxon>Bacteroidota</taxon>
        <taxon>Bacteroidia</taxon>
        <taxon>Marinilabiliales</taxon>
        <taxon>Marinilabiliaceae</taxon>
        <taxon>Geofilum</taxon>
    </lineage>
</organism>
<reference evidence="2 3" key="1">
    <citation type="journal article" date="2015" name="Microbes Environ.">
        <title>Distribution and evolution of nitrogen fixation genes in the phylum bacteroidetes.</title>
        <authorList>
            <person name="Inoue J."/>
            <person name="Oshima K."/>
            <person name="Suda W."/>
            <person name="Sakamoto M."/>
            <person name="Iino T."/>
            <person name="Noda S."/>
            <person name="Hongoh Y."/>
            <person name="Hattori M."/>
            <person name="Ohkuma M."/>
        </authorList>
    </citation>
    <scope>NUCLEOTIDE SEQUENCE [LARGE SCALE GENOMIC DNA]</scope>
    <source>
        <strain evidence="2">JCM 15548</strain>
    </source>
</reference>
<dbReference type="Proteomes" id="UP000032900">
    <property type="component" value="Unassembled WGS sequence"/>
</dbReference>
<feature type="domain" description="Glycosyltransferase 2-like" evidence="1">
    <location>
        <begin position="5"/>
        <end position="126"/>
    </location>
</feature>